<evidence type="ECO:0000313" key="4">
    <source>
        <dbReference type="Proteomes" id="UP001607221"/>
    </source>
</evidence>
<evidence type="ECO:0000259" key="2">
    <source>
        <dbReference type="Pfam" id="PF20598"/>
    </source>
</evidence>
<feature type="signal peptide" evidence="1">
    <location>
        <begin position="1"/>
        <end position="20"/>
    </location>
</feature>
<dbReference type="InterPro" id="IPR046474">
    <property type="entry name" value="DUF6795"/>
</dbReference>
<sequence length="188" mass="21676">MAKRISLMLALALFSVGASAMFWPFKKYDVEMSPDVRGVIKLDGVPQAGLTVYREVFYEGYKKGKIIKDVVQTNQFGEFYFSSRLVKSSAPQDIFGQNLKVRQFIFVEFINNKYKLWGASVPPRSNKKLLLMLNNMKCELTSVQYIHQVDLSPEGPPISVHSICDWKADYISTYRYDENTDNYIKEKD</sequence>
<accession>A0ABW7J704</accession>
<evidence type="ECO:0000256" key="1">
    <source>
        <dbReference type="SAM" id="SignalP"/>
    </source>
</evidence>
<keyword evidence="4" id="KW-1185">Reference proteome</keyword>
<dbReference type="Proteomes" id="UP001607221">
    <property type="component" value="Unassembled WGS sequence"/>
</dbReference>
<dbReference type="Pfam" id="PF20598">
    <property type="entry name" value="DUF6795"/>
    <property type="match status" value="1"/>
</dbReference>
<proteinExistence type="predicted"/>
<dbReference type="EMBL" id="JBIHSE010000001">
    <property type="protein sequence ID" value="MFH0272134.1"/>
    <property type="molecule type" value="Genomic_DNA"/>
</dbReference>
<organism evidence="3 4">
    <name type="scientific">Vibrio jasicida</name>
    <dbReference type="NCBI Taxonomy" id="766224"/>
    <lineage>
        <taxon>Bacteria</taxon>
        <taxon>Pseudomonadati</taxon>
        <taxon>Pseudomonadota</taxon>
        <taxon>Gammaproteobacteria</taxon>
        <taxon>Vibrionales</taxon>
        <taxon>Vibrionaceae</taxon>
        <taxon>Vibrio</taxon>
    </lineage>
</organism>
<name>A0ABW7J704_9VIBR</name>
<comment type="caution">
    <text evidence="3">The sequence shown here is derived from an EMBL/GenBank/DDBJ whole genome shotgun (WGS) entry which is preliminary data.</text>
</comment>
<dbReference type="RefSeq" id="WP_063344998.1">
    <property type="nucleotide sequence ID" value="NZ_DF977154.1"/>
</dbReference>
<keyword evidence="1" id="KW-0732">Signal</keyword>
<gene>
    <name evidence="3" type="ORF">ACGRHZ_12485</name>
</gene>
<protein>
    <submittedName>
        <fullName evidence="3">DUF6795 domain-containing protein</fullName>
    </submittedName>
</protein>
<feature type="domain" description="DUF6795" evidence="2">
    <location>
        <begin position="36"/>
        <end position="142"/>
    </location>
</feature>
<reference evidence="3 4" key="1">
    <citation type="submission" date="2024-10" db="EMBL/GenBank/DDBJ databases">
        <authorList>
            <person name="Yibar A."/>
            <person name="Saticioglu I.B."/>
            <person name="Duman M."/>
            <person name="Ajmi N."/>
            <person name="Gurler F."/>
            <person name="Ay H."/>
            <person name="Onuk E."/>
            <person name="Guler S."/>
            <person name="Romalde J.L."/>
        </authorList>
    </citation>
    <scope>NUCLEOTIDE SEQUENCE [LARGE SCALE GENOMIC DNA]</scope>
    <source>
        <strain evidence="3 4">1-TCBS-A</strain>
    </source>
</reference>
<feature type="chain" id="PRO_5046009440" evidence="1">
    <location>
        <begin position="21"/>
        <end position="188"/>
    </location>
</feature>
<evidence type="ECO:0000313" key="3">
    <source>
        <dbReference type="EMBL" id="MFH0272134.1"/>
    </source>
</evidence>